<dbReference type="InterPro" id="IPR027267">
    <property type="entry name" value="AH/BAR_dom_sf"/>
</dbReference>
<dbReference type="InterPro" id="IPR000198">
    <property type="entry name" value="RhoGAP_dom"/>
</dbReference>
<keyword evidence="2" id="KW-0479">Metal-binding</keyword>
<dbReference type="PROSITE" id="PS50081">
    <property type="entry name" value="ZF_DAG_PE_2"/>
    <property type="match status" value="1"/>
</dbReference>
<keyword evidence="4" id="KW-0862">Zinc</keyword>
<dbReference type="Proteomes" id="UP000694580">
    <property type="component" value="Chromosome 13"/>
</dbReference>
<dbReference type="CDD" id="cd20816">
    <property type="entry name" value="C1_GMIP-like"/>
    <property type="match status" value="1"/>
</dbReference>
<dbReference type="PANTHER" id="PTHR15228">
    <property type="entry name" value="SPERMATHECAL PHYSIOLOGY VARIANT"/>
    <property type="match status" value="1"/>
</dbReference>
<dbReference type="PROSITE" id="PS00479">
    <property type="entry name" value="ZF_DAG_PE_1"/>
    <property type="match status" value="1"/>
</dbReference>
<dbReference type="InterPro" id="IPR057028">
    <property type="entry name" value="RHG29_45_N"/>
</dbReference>
<evidence type="ECO:0000256" key="8">
    <source>
        <dbReference type="PROSITE-ProRule" id="PRU01077"/>
    </source>
</evidence>
<keyword evidence="14" id="KW-1185">Reference proteome</keyword>
<dbReference type="InterPro" id="IPR054713">
    <property type="entry name" value="GMIP/FCHO2-like_FCH"/>
</dbReference>
<evidence type="ECO:0000256" key="3">
    <source>
        <dbReference type="ARBA" id="ARBA00022771"/>
    </source>
</evidence>
<feature type="domain" description="Phorbol-ester/DAG-type" evidence="10">
    <location>
        <begin position="549"/>
        <end position="596"/>
    </location>
</feature>
<proteinExistence type="predicted"/>
<feature type="region of interest" description="Disordered" evidence="9">
    <location>
        <begin position="1044"/>
        <end position="1155"/>
    </location>
</feature>
<dbReference type="GO" id="GO:0005096">
    <property type="term" value="F:GTPase activator activity"/>
    <property type="evidence" value="ECO:0007669"/>
    <property type="project" value="UniProtKB-KW"/>
</dbReference>
<dbReference type="GO" id="GO:0005737">
    <property type="term" value="C:cytoplasm"/>
    <property type="evidence" value="ECO:0007669"/>
    <property type="project" value="TreeGrafter"/>
</dbReference>
<dbReference type="Pfam" id="PF22699">
    <property type="entry name" value="GMIP-like_FCH"/>
    <property type="match status" value="1"/>
</dbReference>
<evidence type="ECO:0000259" key="12">
    <source>
        <dbReference type="PROSITE" id="PS51741"/>
    </source>
</evidence>
<dbReference type="AlphaFoldDB" id="A0AAY4CQ73"/>
<dbReference type="GO" id="GO:0007165">
    <property type="term" value="P:signal transduction"/>
    <property type="evidence" value="ECO:0007669"/>
    <property type="project" value="InterPro"/>
</dbReference>
<accession>A0AAY4CQ73</accession>
<keyword evidence="3" id="KW-0863">Zinc-finger</keyword>
<dbReference type="Pfam" id="PF24235">
    <property type="entry name" value="RHG29_45_N"/>
    <property type="match status" value="1"/>
</dbReference>
<feature type="compositionally biased region" description="Low complexity" evidence="9">
    <location>
        <begin position="472"/>
        <end position="488"/>
    </location>
</feature>
<dbReference type="Gene3D" id="1.10.555.10">
    <property type="entry name" value="Rho GTPase activation protein"/>
    <property type="match status" value="1"/>
</dbReference>
<dbReference type="Ensembl" id="ENSDCDT00010044172.1">
    <property type="protein sequence ID" value="ENSDCDP00010035372.1"/>
    <property type="gene ID" value="ENSDCDG00010022680.1"/>
</dbReference>
<feature type="region of interest" description="Disordered" evidence="9">
    <location>
        <begin position="298"/>
        <end position="328"/>
    </location>
</feature>
<evidence type="ECO:0000256" key="1">
    <source>
        <dbReference type="ARBA" id="ARBA00022468"/>
    </source>
</evidence>
<evidence type="ECO:0000256" key="6">
    <source>
        <dbReference type="ARBA" id="ARBA00040783"/>
    </source>
</evidence>
<dbReference type="SMART" id="SM00324">
    <property type="entry name" value="RhoGAP"/>
    <property type="match status" value="1"/>
</dbReference>
<evidence type="ECO:0000256" key="2">
    <source>
        <dbReference type="ARBA" id="ARBA00022723"/>
    </source>
</evidence>
<reference evidence="13 14" key="1">
    <citation type="submission" date="2020-06" db="EMBL/GenBank/DDBJ databases">
        <authorList>
            <consortium name="Wellcome Sanger Institute Data Sharing"/>
        </authorList>
    </citation>
    <scope>NUCLEOTIDE SEQUENCE [LARGE SCALE GENOMIC DNA]</scope>
</reference>
<gene>
    <name evidence="13" type="primary">LOC114802257</name>
</gene>
<evidence type="ECO:0000313" key="14">
    <source>
        <dbReference type="Proteomes" id="UP000694580"/>
    </source>
</evidence>
<name>A0AAY4CQ73_9TELE</name>
<dbReference type="Gene3D" id="1.20.1270.60">
    <property type="entry name" value="Arfaptin homology (AH) domain/BAR domain"/>
    <property type="match status" value="1"/>
</dbReference>
<evidence type="ECO:0000256" key="9">
    <source>
        <dbReference type="SAM" id="MobiDB-lite"/>
    </source>
</evidence>
<sequence>HARCMKSEATDHHVPPRDCSCLKAGDEEVLGRLRQASSSAPLAAQEQLGELVRLLKLIIDKHPTLNSADILSAAGKVISKVKGLNCAEVNSENKGPIFGELYTAIDTLAFTFGDVLCCRLQKFVVLACLYHFTLILYGKCSGCILLLRPASSPLLEELDVTLLSDNGVESALLYAKSWSKYTKELLAWVDKRLSLDIECAKSIAKNAESAKALANQEEYMPFKDIYMSAFKNDMEYSQLLLQKATALQTNKFMQPLLTRRNELDKLRKDLKDLWHREQKKMHEADAAERKVRILQTQRKEMYEKARSSTTRSEKDEQSTSGVRQLEKRRRLEEEALQKAEEAQDQLRLCVGETGARRSEMISTKNHILTQIHEHLLQCDLTLKAVTVNWFQMQQALSQPLNYQNLCDTAKRYEPGQRYADFIRSLQKGYPQNKTVQNLPSQSEHTASVLVQDYIAQAAFLCAVGVQGGGVCSDSESAGASSESRSMDSPTTSPGGFSRRLTRTPSTGTMSSADDLDDREPPSPLYLGEMMTEMASSPGPFRNAQMSRAAHTHKLRKLRAPSKCRECDSLVVFHGAECEECSLACHKKCLETLAIQCGHRKLQGRLQLFGVDFAQAARDSPDFIPFIIKKCTSEIESRALNLKGIYRVNGAKSRVEKLCQAFENGKELVELSDHSPHDISNVLKLYLRQLPEPLILYRYYNDIIGLAKETQGIMVELESEEVTRHVESTADRQQSLKVELDRIILRMGDILGQLPNANFKSLQFLLAHLKRISDNAEENKMTASNLGIIFGPTLVKPRQAQTQVSLSSLVDYPYQALVVELLISSSSPSQELHEAVEEGSLGECTLLKHIRISKLGGGAVVLFCIVNEMIPKTPLGPHVPKSVKFEAQFSIFFPHPFICIEVESGRKLNGLEALGPVQLRATQRLLSRPVSLPVEGPLLLASVPLGLPGLPEAAESGGPRPRPASTFLDTQTLRRTWDRQYRHYSVTPRTSIIVTNLPWPPTSAESPHSTQSGVSAIFPNSPYVATVRQRQSAKTYEGLPIAFRAPRTLQPPPGTFYTPPTGRRDCLLTDLGRSVTTEAAIPARKGSEEERDSPAPPSIPRPVSPAITPSTSQTTPPQTTSPSASSANCPAETNVSPQGIRSHQMSEVEDQETHFV</sequence>
<dbReference type="InterPro" id="IPR002219">
    <property type="entry name" value="PKC_DAG/PE"/>
</dbReference>
<feature type="region of interest" description="Disordered" evidence="9">
    <location>
        <begin position="472"/>
        <end position="522"/>
    </location>
</feature>
<dbReference type="GeneTree" id="ENSGT00950000183110"/>
<feature type="compositionally biased region" description="Pro residues" evidence="9">
    <location>
        <begin position="1093"/>
        <end position="1102"/>
    </location>
</feature>
<dbReference type="PROSITE" id="PS50238">
    <property type="entry name" value="RHOGAP"/>
    <property type="match status" value="1"/>
</dbReference>
<protein>
    <recommendedName>
        <fullName evidence="6">Rho GTPase-activating protein 29</fullName>
    </recommendedName>
    <alternativeName>
        <fullName evidence="7">Rho-type GTPase-activating protein 29</fullName>
    </alternativeName>
</protein>
<organism evidence="13 14">
    <name type="scientific">Denticeps clupeoides</name>
    <name type="common">denticle herring</name>
    <dbReference type="NCBI Taxonomy" id="299321"/>
    <lineage>
        <taxon>Eukaryota</taxon>
        <taxon>Metazoa</taxon>
        <taxon>Chordata</taxon>
        <taxon>Craniata</taxon>
        <taxon>Vertebrata</taxon>
        <taxon>Euteleostomi</taxon>
        <taxon>Actinopterygii</taxon>
        <taxon>Neopterygii</taxon>
        <taxon>Teleostei</taxon>
        <taxon>Clupei</taxon>
        <taxon>Clupeiformes</taxon>
        <taxon>Denticipitoidei</taxon>
        <taxon>Denticipitidae</taxon>
        <taxon>Denticeps</taxon>
    </lineage>
</organism>
<dbReference type="InterPro" id="IPR008936">
    <property type="entry name" value="Rho_GTPase_activation_prot"/>
</dbReference>
<evidence type="ECO:0000259" key="10">
    <source>
        <dbReference type="PROSITE" id="PS50081"/>
    </source>
</evidence>
<feature type="compositionally biased region" description="Basic and acidic residues" evidence="9">
    <location>
        <begin position="298"/>
        <end position="317"/>
    </location>
</feature>
<feature type="compositionally biased region" description="Low complexity" evidence="9">
    <location>
        <begin position="1103"/>
        <end position="1126"/>
    </location>
</feature>
<dbReference type="Pfam" id="PF00130">
    <property type="entry name" value="C1_1"/>
    <property type="match status" value="1"/>
</dbReference>
<feature type="compositionally biased region" description="Polar residues" evidence="9">
    <location>
        <begin position="1130"/>
        <end position="1144"/>
    </location>
</feature>
<dbReference type="Gene3D" id="3.30.60.20">
    <property type="match status" value="1"/>
</dbReference>
<evidence type="ECO:0000256" key="5">
    <source>
        <dbReference type="ARBA" id="ARBA00023054"/>
    </source>
</evidence>
<dbReference type="SUPFAM" id="SSF48350">
    <property type="entry name" value="GTPase activation domain, GAP"/>
    <property type="match status" value="1"/>
</dbReference>
<dbReference type="PROSITE" id="PS51741">
    <property type="entry name" value="F_BAR"/>
    <property type="match status" value="1"/>
</dbReference>
<reference evidence="13" key="2">
    <citation type="submission" date="2025-08" db="UniProtKB">
        <authorList>
            <consortium name="Ensembl"/>
        </authorList>
    </citation>
    <scope>IDENTIFICATION</scope>
</reference>
<reference evidence="13" key="3">
    <citation type="submission" date="2025-09" db="UniProtKB">
        <authorList>
            <consortium name="Ensembl"/>
        </authorList>
    </citation>
    <scope>IDENTIFICATION</scope>
</reference>
<dbReference type="GO" id="GO:0008270">
    <property type="term" value="F:zinc ion binding"/>
    <property type="evidence" value="ECO:0007669"/>
    <property type="project" value="UniProtKB-KW"/>
</dbReference>
<feature type="domain" description="F-BAR" evidence="12">
    <location>
        <begin position="156"/>
        <end position="417"/>
    </location>
</feature>
<evidence type="ECO:0000256" key="4">
    <source>
        <dbReference type="ARBA" id="ARBA00022833"/>
    </source>
</evidence>
<evidence type="ECO:0000259" key="11">
    <source>
        <dbReference type="PROSITE" id="PS50238"/>
    </source>
</evidence>
<feature type="compositionally biased region" description="Polar residues" evidence="9">
    <location>
        <begin position="502"/>
        <end position="511"/>
    </location>
</feature>
<dbReference type="PANTHER" id="PTHR15228:SF7">
    <property type="entry name" value="RHO GTPASE-ACTIVATING PROTEIN 29"/>
    <property type="match status" value="1"/>
</dbReference>
<dbReference type="GO" id="GO:0051056">
    <property type="term" value="P:regulation of small GTPase mediated signal transduction"/>
    <property type="evidence" value="ECO:0007669"/>
    <property type="project" value="UniProtKB-ARBA"/>
</dbReference>
<dbReference type="SUPFAM" id="SSF103657">
    <property type="entry name" value="BAR/IMD domain-like"/>
    <property type="match status" value="1"/>
</dbReference>
<keyword evidence="5 8" id="KW-0175">Coiled coil</keyword>
<feature type="domain" description="Rho-GAP" evidence="11">
    <location>
        <begin position="610"/>
        <end position="829"/>
    </location>
</feature>
<dbReference type="Pfam" id="PF00620">
    <property type="entry name" value="RhoGAP"/>
    <property type="match status" value="1"/>
</dbReference>
<keyword evidence="1" id="KW-0343">GTPase activation</keyword>
<evidence type="ECO:0000313" key="13">
    <source>
        <dbReference type="Ensembl" id="ENSDCDP00010035372.1"/>
    </source>
</evidence>
<evidence type="ECO:0000256" key="7">
    <source>
        <dbReference type="ARBA" id="ARBA00042921"/>
    </source>
</evidence>
<dbReference type="InterPro" id="IPR051025">
    <property type="entry name" value="RhoGAP"/>
</dbReference>
<dbReference type="SUPFAM" id="SSF57889">
    <property type="entry name" value="Cysteine-rich domain"/>
    <property type="match status" value="1"/>
</dbReference>
<dbReference type="InterPro" id="IPR031160">
    <property type="entry name" value="F_BAR_dom"/>
</dbReference>
<dbReference type="SMART" id="SM00109">
    <property type="entry name" value="C1"/>
    <property type="match status" value="1"/>
</dbReference>
<dbReference type="InterPro" id="IPR046349">
    <property type="entry name" value="C1-like_sf"/>
</dbReference>